<gene>
    <name evidence="2" type="ORF">ENJ63_00535</name>
</gene>
<feature type="signal peptide" evidence="1">
    <location>
        <begin position="1"/>
        <end position="21"/>
    </location>
</feature>
<comment type="caution">
    <text evidence="2">The sequence shown here is derived from an EMBL/GenBank/DDBJ whole genome shotgun (WGS) entry which is preliminary data.</text>
</comment>
<dbReference type="AlphaFoldDB" id="A0A7V2SXV1"/>
<accession>A0A7V2SXV1</accession>
<reference evidence="2" key="1">
    <citation type="journal article" date="2020" name="mSystems">
        <title>Genome- and Community-Level Interaction Insights into Carbon Utilization and Element Cycling Functions of Hydrothermarchaeota in Hydrothermal Sediment.</title>
        <authorList>
            <person name="Zhou Z."/>
            <person name="Liu Y."/>
            <person name="Xu W."/>
            <person name="Pan J."/>
            <person name="Luo Z.H."/>
            <person name="Li M."/>
        </authorList>
    </citation>
    <scope>NUCLEOTIDE SEQUENCE [LARGE SCALE GENOMIC DNA]</scope>
    <source>
        <strain evidence="2">HyVt-503</strain>
    </source>
</reference>
<evidence type="ECO:0000256" key="1">
    <source>
        <dbReference type="SAM" id="SignalP"/>
    </source>
</evidence>
<dbReference type="EMBL" id="DRND01000052">
    <property type="protein sequence ID" value="HFC46350.1"/>
    <property type="molecule type" value="Genomic_DNA"/>
</dbReference>
<dbReference type="Proteomes" id="UP000885797">
    <property type="component" value="Unassembled WGS sequence"/>
</dbReference>
<name>A0A7V2SXV1_9BACT</name>
<organism evidence="2">
    <name type="scientific">Dissulfuribacter thermophilus</name>
    <dbReference type="NCBI Taxonomy" id="1156395"/>
    <lineage>
        <taxon>Bacteria</taxon>
        <taxon>Pseudomonadati</taxon>
        <taxon>Thermodesulfobacteriota</taxon>
        <taxon>Dissulfuribacteria</taxon>
        <taxon>Dissulfuribacterales</taxon>
        <taxon>Dissulfuribacteraceae</taxon>
        <taxon>Dissulfuribacter</taxon>
    </lineage>
</organism>
<sequence length="222" mass="24682">MKNVLKAILIMGIFFSNMVFASDDDPPGIAIAYKNSEKENAMYILNFNQDNSGGINIRNGMIYSSQDLQLSITPFKGNTARTRVFVPNEDKIGPIYLQAKNINFVMEAGGHSFDLITEKATLVFERFKETYTITRTQFGDYKFPDETNPPFIEYVAGSGGSSINDKESKEAKVVKVMVTSDGGIPRGRNQRIELKAANNIEFPVTACQSKRTVVVNGPMKKN</sequence>
<evidence type="ECO:0000313" key="2">
    <source>
        <dbReference type="EMBL" id="HFC46350.1"/>
    </source>
</evidence>
<keyword evidence="1" id="KW-0732">Signal</keyword>
<feature type="chain" id="PRO_5030556017" evidence="1">
    <location>
        <begin position="22"/>
        <end position="222"/>
    </location>
</feature>
<protein>
    <submittedName>
        <fullName evidence="2">Uncharacterized protein</fullName>
    </submittedName>
</protein>
<proteinExistence type="predicted"/>